<dbReference type="KEGG" id="ril:CRIB_1806"/>
<gene>
    <name evidence="3" type="ORF">CRIB_1806</name>
</gene>
<sequence length="331" mass="37107">MKNNIESIIKYLKGSNDDFIVTSHISPDGDNIGSTLAMYYTLNKLGKNVYHVLDDNPPQNLKFLVENMNILKSEEVNLDSYNIIALDCGDKNRMCISQKLIDNAKKIICIDHHASNDYYGDFNYIDTEASSTCELVYNLLIEYEKKENINIIDEDIATCLYTGLVTDTGNFVYSNTHPSSFEMAKELLSKGAKKDTIIQKVFQSNPYNYYKLLGEALNTLDVVDGKIASITITKEMLKRNVISFNDVDGITPYTRDIEGVEVGILLKEKKENEVKISLRSKNYVDVSKIAKSFNGGGHIRAAGCTIYSSIEDAKKKIVEAVVKAIQGDKNE</sequence>
<dbReference type="SUPFAM" id="SSF64182">
    <property type="entry name" value="DHH phosphoesterases"/>
    <property type="match status" value="1"/>
</dbReference>
<dbReference type="Gene3D" id="3.90.1640.10">
    <property type="entry name" value="inorganic pyrophosphatase (n-terminal core)"/>
    <property type="match status" value="1"/>
</dbReference>
<dbReference type="GeneID" id="82205835"/>
<dbReference type="PANTHER" id="PTHR47618">
    <property type="entry name" value="BIFUNCTIONAL OLIGORIBONUCLEASE AND PAP PHOSPHATASE NRNA"/>
    <property type="match status" value="1"/>
</dbReference>
<dbReference type="AlphaFoldDB" id="A0A1V1I2N7"/>
<dbReference type="InterPro" id="IPR001667">
    <property type="entry name" value="DDH_dom"/>
</dbReference>
<dbReference type="PANTHER" id="PTHR47618:SF1">
    <property type="entry name" value="BIFUNCTIONAL OLIGORIBONUCLEASE AND PAP PHOSPHATASE NRNA"/>
    <property type="match status" value="1"/>
</dbReference>
<dbReference type="EC" id="6.1.1.7" evidence="3"/>
<name>A0A1V1I2N7_9FIRM</name>
<dbReference type="InterPro" id="IPR051319">
    <property type="entry name" value="Oligoribo/pAp-PDE_c-di-AMP_PDE"/>
</dbReference>
<evidence type="ECO:0000313" key="4">
    <source>
        <dbReference type="Proteomes" id="UP000245622"/>
    </source>
</evidence>
<dbReference type="GO" id="GO:0003676">
    <property type="term" value="F:nucleic acid binding"/>
    <property type="evidence" value="ECO:0007669"/>
    <property type="project" value="InterPro"/>
</dbReference>
<keyword evidence="4" id="KW-1185">Reference proteome</keyword>
<organism evidence="3 4">
    <name type="scientific">Romboutsia ilealis</name>
    <dbReference type="NCBI Taxonomy" id="1115758"/>
    <lineage>
        <taxon>Bacteria</taxon>
        <taxon>Bacillati</taxon>
        <taxon>Bacillota</taxon>
        <taxon>Clostridia</taxon>
        <taxon>Peptostreptococcales</taxon>
        <taxon>Peptostreptococcaceae</taxon>
        <taxon>Romboutsia</taxon>
    </lineage>
</organism>
<feature type="domain" description="DDH" evidence="1">
    <location>
        <begin position="19"/>
        <end position="163"/>
    </location>
</feature>
<protein>
    <submittedName>
        <fullName evidence="3">DHH/DHHA1 domain-containing protein</fullName>
        <ecNumber evidence="3">6.1.1.7</ecNumber>
    </submittedName>
</protein>
<keyword evidence="3" id="KW-0436">Ligase</keyword>
<dbReference type="RefSeq" id="WP_243633502.1">
    <property type="nucleotide sequence ID" value="NZ_CAOJQT010000007.1"/>
</dbReference>
<evidence type="ECO:0000259" key="2">
    <source>
        <dbReference type="Pfam" id="PF02272"/>
    </source>
</evidence>
<reference evidence="3 4" key="1">
    <citation type="submission" date="2014-04" db="EMBL/GenBank/DDBJ databases">
        <authorList>
            <person name="Hornung B.V."/>
        </authorList>
    </citation>
    <scope>NUCLEOTIDE SEQUENCE [LARGE SCALE GENOMIC DNA]</scope>
    <source>
        <strain evidence="3 4">CRIB</strain>
    </source>
</reference>
<dbReference type="InterPro" id="IPR003156">
    <property type="entry name" value="DHHA1_dom"/>
</dbReference>
<evidence type="ECO:0000313" key="3">
    <source>
        <dbReference type="EMBL" id="CED94413.1"/>
    </source>
</evidence>
<dbReference type="InterPro" id="IPR038763">
    <property type="entry name" value="DHH_sf"/>
</dbReference>
<dbReference type="Pfam" id="PF02272">
    <property type="entry name" value="DHHA1"/>
    <property type="match status" value="1"/>
</dbReference>
<dbReference type="Proteomes" id="UP000245622">
    <property type="component" value="Chromosome 1"/>
</dbReference>
<dbReference type="EMBL" id="LN555523">
    <property type="protein sequence ID" value="CED94413.1"/>
    <property type="molecule type" value="Genomic_DNA"/>
</dbReference>
<accession>A0A1V1I2N7</accession>
<evidence type="ECO:0000259" key="1">
    <source>
        <dbReference type="Pfam" id="PF01368"/>
    </source>
</evidence>
<feature type="domain" description="DHHA1" evidence="2">
    <location>
        <begin position="251"/>
        <end position="325"/>
    </location>
</feature>
<dbReference type="GO" id="GO:0004813">
    <property type="term" value="F:alanine-tRNA ligase activity"/>
    <property type="evidence" value="ECO:0007669"/>
    <property type="project" value="UniProtKB-EC"/>
</dbReference>
<proteinExistence type="predicted"/>
<dbReference type="Pfam" id="PF01368">
    <property type="entry name" value="DHH"/>
    <property type="match status" value="1"/>
</dbReference>
<dbReference type="Gene3D" id="3.10.310.30">
    <property type="match status" value="1"/>
</dbReference>